<name>A0A5N6V4M4_ASPTM</name>
<keyword evidence="1" id="KW-0812">Transmembrane</keyword>
<proteinExistence type="predicted"/>
<feature type="transmembrane region" description="Helical" evidence="1">
    <location>
        <begin position="48"/>
        <end position="67"/>
    </location>
</feature>
<sequence>MSWGKLGMVYIHVPSEELNFDSPPKVKNSLTTTLPCRRFLCAVDRRPYRFYACLLAGDLAFLFYTVVDMD</sequence>
<evidence type="ECO:0000256" key="1">
    <source>
        <dbReference type="SAM" id="Phobius"/>
    </source>
</evidence>
<organism evidence="2 3">
    <name type="scientific">Aspergillus tamarii</name>
    <dbReference type="NCBI Taxonomy" id="41984"/>
    <lineage>
        <taxon>Eukaryota</taxon>
        <taxon>Fungi</taxon>
        <taxon>Dikarya</taxon>
        <taxon>Ascomycota</taxon>
        <taxon>Pezizomycotina</taxon>
        <taxon>Eurotiomycetes</taxon>
        <taxon>Eurotiomycetidae</taxon>
        <taxon>Eurotiales</taxon>
        <taxon>Aspergillaceae</taxon>
        <taxon>Aspergillus</taxon>
        <taxon>Aspergillus subgen. Circumdati</taxon>
    </lineage>
</organism>
<evidence type="ECO:0000313" key="3">
    <source>
        <dbReference type="Proteomes" id="UP000326950"/>
    </source>
</evidence>
<evidence type="ECO:0000313" key="2">
    <source>
        <dbReference type="EMBL" id="KAE8165955.1"/>
    </source>
</evidence>
<keyword evidence="3" id="KW-1185">Reference proteome</keyword>
<dbReference type="EMBL" id="ML738597">
    <property type="protein sequence ID" value="KAE8165955.1"/>
    <property type="molecule type" value="Genomic_DNA"/>
</dbReference>
<protein>
    <submittedName>
        <fullName evidence="2">Uncharacterized protein</fullName>
    </submittedName>
</protein>
<reference evidence="2 3" key="1">
    <citation type="submission" date="2019-04" db="EMBL/GenBank/DDBJ databases">
        <title>Friends and foes A comparative genomics study of 23 Aspergillus species from section Flavi.</title>
        <authorList>
            <consortium name="DOE Joint Genome Institute"/>
            <person name="Kjaerbolling I."/>
            <person name="Vesth T."/>
            <person name="Frisvad J.C."/>
            <person name="Nybo J.L."/>
            <person name="Theobald S."/>
            <person name="Kildgaard S."/>
            <person name="Isbrandt T."/>
            <person name="Kuo A."/>
            <person name="Sato A."/>
            <person name="Lyhne E.K."/>
            <person name="Kogle M.E."/>
            <person name="Wiebenga A."/>
            <person name="Kun R.S."/>
            <person name="Lubbers R.J."/>
            <person name="Makela M.R."/>
            <person name="Barry K."/>
            <person name="Chovatia M."/>
            <person name="Clum A."/>
            <person name="Daum C."/>
            <person name="Haridas S."/>
            <person name="He G."/>
            <person name="LaButti K."/>
            <person name="Lipzen A."/>
            <person name="Mondo S."/>
            <person name="Riley R."/>
            <person name="Salamov A."/>
            <person name="Simmons B.A."/>
            <person name="Magnuson J.K."/>
            <person name="Henrissat B."/>
            <person name="Mortensen U.H."/>
            <person name="Larsen T.O."/>
            <person name="Devries R.P."/>
            <person name="Grigoriev I.V."/>
            <person name="Machida M."/>
            <person name="Baker S.E."/>
            <person name="Andersen M.R."/>
        </authorList>
    </citation>
    <scope>NUCLEOTIDE SEQUENCE [LARGE SCALE GENOMIC DNA]</scope>
    <source>
        <strain evidence="2 3">CBS 117626</strain>
    </source>
</reference>
<keyword evidence="1" id="KW-0472">Membrane</keyword>
<gene>
    <name evidence="2" type="ORF">BDV40DRAFT_257239</name>
</gene>
<dbReference type="AlphaFoldDB" id="A0A5N6V4M4"/>
<accession>A0A5N6V4M4</accession>
<dbReference type="Proteomes" id="UP000326950">
    <property type="component" value="Unassembled WGS sequence"/>
</dbReference>
<keyword evidence="1" id="KW-1133">Transmembrane helix</keyword>